<dbReference type="EMBL" id="FQWM01000012">
    <property type="protein sequence ID" value="SHH87091.1"/>
    <property type="molecule type" value="Genomic_DNA"/>
</dbReference>
<name>A0A1M5WHW5_9RHOB</name>
<dbReference type="Pfam" id="PF01614">
    <property type="entry name" value="IclR_C"/>
    <property type="match status" value="1"/>
</dbReference>
<evidence type="ECO:0000313" key="6">
    <source>
        <dbReference type="EMBL" id="SHH87091.1"/>
    </source>
</evidence>
<protein>
    <submittedName>
        <fullName evidence="6">Transcriptional regulator, IclR family</fullName>
    </submittedName>
</protein>
<dbReference type="PROSITE" id="PS51077">
    <property type="entry name" value="HTH_ICLR"/>
    <property type="match status" value="1"/>
</dbReference>
<dbReference type="PROSITE" id="PS51078">
    <property type="entry name" value="ICLR_ED"/>
    <property type="match status" value="1"/>
</dbReference>
<gene>
    <name evidence="6" type="ORF">SAMN04488044_0130</name>
</gene>
<reference evidence="7" key="1">
    <citation type="submission" date="2016-11" db="EMBL/GenBank/DDBJ databases">
        <authorList>
            <person name="Varghese N."/>
            <person name="Submissions S."/>
        </authorList>
    </citation>
    <scope>NUCLEOTIDE SEQUENCE [LARGE SCALE GENOMIC DNA]</scope>
    <source>
        <strain evidence="7">DSM 28223</strain>
    </source>
</reference>
<dbReference type="OrthoDB" id="9807558at2"/>
<accession>A0A1M5WHW5</accession>
<dbReference type="RefSeq" id="WP_072794317.1">
    <property type="nucleotide sequence ID" value="NZ_FQWM01000012.1"/>
</dbReference>
<dbReference type="Gene3D" id="1.10.10.10">
    <property type="entry name" value="Winged helix-like DNA-binding domain superfamily/Winged helix DNA-binding domain"/>
    <property type="match status" value="1"/>
</dbReference>
<evidence type="ECO:0000256" key="1">
    <source>
        <dbReference type="ARBA" id="ARBA00023015"/>
    </source>
</evidence>
<dbReference type="SUPFAM" id="SSF46785">
    <property type="entry name" value="Winged helix' DNA-binding domain"/>
    <property type="match status" value="1"/>
</dbReference>
<dbReference type="InterPro" id="IPR029016">
    <property type="entry name" value="GAF-like_dom_sf"/>
</dbReference>
<dbReference type="GO" id="GO:0003677">
    <property type="term" value="F:DNA binding"/>
    <property type="evidence" value="ECO:0007669"/>
    <property type="project" value="UniProtKB-KW"/>
</dbReference>
<dbReference type="SUPFAM" id="SSF55781">
    <property type="entry name" value="GAF domain-like"/>
    <property type="match status" value="1"/>
</dbReference>
<evidence type="ECO:0000256" key="2">
    <source>
        <dbReference type="ARBA" id="ARBA00023125"/>
    </source>
</evidence>
<dbReference type="InterPro" id="IPR036388">
    <property type="entry name" value="WH-like_DNA-bd_sf"/>
</dbReference>
<keyword evidence="3" id="KW-0804">Transcription</keyword>
<sequence>MPQPRKPVRSVLRAAAVIEAIGAGSKGPSAIAAELEISKGTVFDLLKTLEAVGFVRQDEVSEEYLLGPALMRLATNSSNQLNVVEVSAPHLQRLSDEIGEVTHLGQRDGFNTIYLHRAASQRANRLLNLNSLIGAHSPLHCTSMGKVFMAQLSDEEFAEFLKQEHSQFTQFTICDAERLRAEREKVRECGFSTNISEFEDGVSSVAVPLRLGAGPITHGINIATPSIRMPEALVPRLAQKLNQTAAAIEKDFGLK</sequence>
<feature type="domain" description="HTH iclR-type" evidence="4">
    <location>
        <begin position="8"/>
        <end position="68"/>
    </location>
</feature>
<dbReference type="SMART" id="SM00346">
    <property type="entry name" value="HTH_ICLR"/>
    <property type="match status" value="1"/>
</dbReference>
<dbReference type="InterPro" id="IPR014757">
    <property type="entry name" value="Tscrpt_reg_IclR_C"/>
</dbReference>
<keyword evidence="1" id="KW-0805">Transcription regulation</keyword>
<organism evidence="6 7">
    <name type="scientific">Cognatishimia maritima</name>
    <dbReference type="NCBI Taxonomy" id="870908"/>
    <lineage>
        <taxon>Bacteria</taxon>
        <taxon>Pseudomonadati</taxon>
        <taxon>Pseudomonadota</taxon>
        <taxon>Alphaproteobacteria</taxon>
        <taxon>Rhodobacterales</taxon>
        <taxon>Paracoccaceae</taxon>
        <taxon>Cognatishimia</taxon>
    </lineage>
</organism>
<dbReference type="GO" id="GO:0003700">
    <property type="term" value="F:DNA-binding transcription factor activity"/>
    <property type="evidence" value="ECO:0007669"/>
    <property type="project" value="TreeGrafter"/>
</dbReference>
<dbReference type="Proteomes" id="UP000184211">
    <property type="component" value="Unassembled WGS sequence"/>
</dbReference>
<dbReference type="InterPro" id="IPR036390">
    <property type="entry name" value="WH_DNA-bd_sf"/>
</dbReference>
<keyword evidence="2" id="KW-0238">DNA-binding</keyword>
<evidence type="ECO:0000259" key="5">
    <source>
        <dbReference type="PROSITE" id="PS51078"/>
    </source>
</evidence>
<evidence type="ECO:0000256" key="3">
    <source>
        <dbReference type="ARBA" id="ARBA00023163"/>
    </source>
</evidence>
<dbReference type="InterPro" id="IPR050707">
    <property type="entry name" value="HTH_MetabolicPath_Reg"/>
</dbReference>
<dbReference type="AlphaFoldDB" id="A0A1M5WHW5"/>
<evidence type="ECO:0000313" key="7">
    <source>
        <dbReference type="Proteomes" id="UP000184211"/>
    </source>
</evidence>
<proteinExistence type="predicted"/>
<dbReference type="InterPro" id="IPR005471">
    <property type="entry name" value="Tscrpt_reg_IclR_N"/>
</dbReference>
<dbReference type="Gene3D" id="3.30.450.40">
    <property type="match status" value="1"/>
</dbReference>
<feature type="domain" description="IclR-ED" evidence="5">
    <location>
        <begin position="69"/>
        <end position="254"/>
    </location>
</feature>
<evidence type="ECO:0000259" key="4">
    <source>
        <dbReference type="PROSITE" id="PS51077"/>
    </source>
</evidence>
<dbReference type="GO" id="GO:0045892">
    <property type="term" value="P:negative regulation of DNA-templated transcription"/>
    <property type="evidence" value="ECO:0007669"/>
    <property type="project" value="TreeGrafter"/>
</dbReference>
<dbReference type="PANTHER" id="PTHR30136">
    <property type="entry name" value="HELIX-TURN-HELIX TRANSCRIPTIONAL REGULATOR, ICLR FAMILY"/>
    <property type="match status" value="1"/>
</dbReference>
<dbReference type="STRING" id="870908.SAMN04488044_0130"/>
<dbReference type="Pfam" id="PF09339">
    <property type="entry name" value="HTH_IclR"/>
    <property type="match status" value="1"/>
</dbReference>
<keyword evidence="7" id="KW-1185">Reference proteome</keyword>
<dbReference type="PANTHER" id="PTHR30136:SF24">
    <property type="entry name" value="HTH-TYPE TRANSCRIPTIONAL REPRESSOR ALLR"/>
    <property type="match status" value="1"/>
</dbReference>